<dbReference type="OrthoDB" id="10463619at2759"/>
<sequence>MRRDICDSSKIDPRSKSFYSPSHASHLARVTGPSDMSGHLATHPCSLTSLPHELLEMILSHLHPGENRVYTSAETDALHGLLATMQTCRALHAAGRAVLYAVPPIRESAPPRLNEVQFKGNLRRAANRLVETLKRDEVASRSVKDLWDLRTLVGGFHDIKGISPTQRLALIYHQDALNMQATCLRICTILQKVSLALADRKHAEKTGKALAGLVHLKHLELYVQHPPSTTAAPRLGSDLFEACLAGLAVGAIGRAPLDGLHLDGDIHDCAKSPCNVGQSVCGRAKELFLNLSYAPYANALDCYLSGLLGGAGGNTLSGLALTTFVPADSSVSGYDFFGTLMYYLADHRLTAFEIDATNEVQPPRTGADYSEFSALNRTYRRVTYPDTLFGFFPCIEELRLTKGRAMTLQKLNRLVETSPDLRVLDLAETMWTIDPPELLISVPGSLSTYEIHLTQILDKLPKLRKINLGVWPFAAGSGWFFDFDIPPERAGLSQWAAERGVVVKVEGCARSE</sequence>
<dbReference type="Proteomes" id="UP000237144">
    <property type="component" value="Unassembled WGS sequence"/>
</dbReference>
<reference evidence="1 2" key="1">
    <citation type="journal article" date="2018" name="Front. Microbiol.">
        <title>Prospects for Fungal Bioremediation of Acidic Radioactive Waste Sites: Characterization and Genome Sequence of Rhodotorula taiwanensis MD1149.</title>
        <authorList>
            <person name="Tkavc R."/>
            <person name="Matrosova V.Y."/>
            <person name="Grichenko O.E."/>
            <person name="Gostincar C."/>
            <person name="Volpe R.P."/>
            <person name="Klimenkova P."/>
            <person name="Gaidamakova E.K."/>
            <person name="Zhou C.E."/>
            <person name="Stewart B.J."/>
            <person name="Lyman M.G."/>
            <person name="Malfatti S.A."/>
            <person name="Rubinfeld B."/>
            <person name="Courtot M."/>
            <person name="Singh J."/>
            <person name="Dalgard C.L."/>
            <person name="Hamilton T."/>
            <person name="Frey K.G."/>
            <person name="Gunde-Cimerman N."/>
            <person name="Dugan L."/>
            <person name="Daly M.J."/>
        </authorList>
    </citation>
    <scope>NUCLEOTIDE SEQUENCE [LARGE SCALE GENOMIC DNA]</scope>
    <source>
        <strain evidence="1 2">MD1149</strain>
    </source>
</reference>
<keyword evidence="2" id="KW-1185">Reference proteome</keyword>
<proteinExistence type="predicted"/>
<gene>
    <name evidence="1" type="ORF">BMF94_4914</name>
</gene>
<comment type="caution">
    <text evidence="1">The sequence shown here is derived from an EMBL/GenBank/DDBJ whole genome shotgun (WGS) entry which is preliminary data.</text>
</comment>
<dbReference type="AlphaFoldDB" id="A0A2S5B5I2"/>
<evidence type="ECO:0000313" key="1">
    <source>
        <dbReference type="EMBL" id="POY72044.1"/>
    </source>
</evidence>
<name>A0A2S5B5I2_9BASI</name>
<evidence type="ECO:0000313" key="2">
    <source>
        <dbReference type="Proteomes" id="UP000237144"/>
    </source>
</evidence>
<protein>
    <recommendedName>
        <fullName evidence="3">F-box domain-containing protein</fullName>
    </recommendedName>
</protein>
<evidence type="ECO:0008006" key="3">
    <source>
        <dbReference type="Google" id="ProtNLM"/>
    </source>
</evidence>
<dbReference type="EMBL" id="PJQD01000060">
    <property type="protein sequence ID" value="POY72044.1"/>
    <property type="molecule type" value="Genomic_DNA"/>
</dbReference>
<dbReference type="CDD" id="cd09917">
    <property type="entry name" value="F-box_SF"/>
    <property type="match status" value="1"/>
</dbReference>
<organism evidence="1 2">
    <name type="scientific">Rhodotorula taiwanensis</name>
    <dbReference type="NCBI Taxonomy" id="741276"/>
    <lineage>
        <taxon>Eukaryota</taxon>
        <taxon>Fungi</taxon>
        <taxon>Dikarya</taxon>
        <taxon>Basidiomycota</taxon>
        <taxon>Pucciniomycotina</taxon>
        <taxon>Microbotryomycetes</taxon>
        <taxon>Sporidiobolales</taxon>
        <taxon>Sporidiobolaceae</taxon>
        <taxon>Rhodotorula</taxon>
    </lineage>
</organism>
<accession>A0A2S5B5I2</accession>